<dbReference type="Gene3D" id="3.90.550.10">
    <property type="entry name" value="Spore Coat Polysaccharide Biosynthesis Protein SpsA, Chain A"/>
    <property type="match status" value="1"/>
</dbReference>
<dbReference type="InterPro" id="IPR001173">
    <property type="entry name" value="Glyco_trans_2-like"/>
</dbReference>
<name>A0A4R4E4B6_9BACT</name>
<dbReference type="EMBL" id="SKFH01000002">
    <property type="protein sequence ID" value="TCZ74416.1"/>
    <property type="molecule type" value="Genomic_DNA"/>
</dbReference>
<sequence length="275" mass="31589">MPRVSVVMPVYNASAFLREAIDSVVRQTFTDWELILVDDCSTDNSRQIVESYSDERIRPLYRALNGGVVAATNDGLHAARGEYIAIMHADDISHPERLASEVAWLDAHPEHAVVAAFIEMIDESGTPCGTWSLDRSVTGTAAIRSHMLVENCIAHSSVLMRGEVLRRYGYDAGQQKKGFAVEDYGLWLELLSDGYAFGKIERTLLYYRVHQQSATSKHLRRINPYLINYETKKMYLHRVQSKRPLNDFDRHLRRRMYFDYLMAMGKELKRKIKGR</sequence>
<dbReference type="SUPFAM" id="SSF53448">
    <property type="entry name" value="Nucleotide-diphospho-sugar transferases"/>
    <property type="match status" value="1"/>
</dbReference>
<keyword evidence="2" id="KW-0808">Transferase</keyword>
<dbReference type="AlphaFoldDB" id="A0A4R4E4B6"/>
<dbReference type="PANTHER" id="PTHR22916:SF3">
    <property type="entry name" value="UDP-GLCNAC:BETAGAL BETA-1,3-N-ACETYLGLUCOSAMINYLTRANSFERASE-LIKE PROTEIN 1"/>
    <property type="match status" value="1"/>
</dbReference>
<keyword evidence="3" id="KW-1185">Reference proteome</keyword>
<evidence type="ECO:0000313" key="2">
    <source>
        <dbReference type="EMBL" id="TCZ74416.1"/>
    </source>
</evidence>
<organism evidence="2 3">
    <name type="scientific">Flaviaesturariibacter aridisoli</name>
    <dbReference type="NCBI Taxonomy" id="2545761"/>
    <lineage>
        <taxon>Bacteria</taxon>
        <taxon>Pseudomonadati</taxon>
        <taxon>Bacteroidota</taxon>
        <taxon>Chitinophagia</taxon>
        <taxon>Chitinophagales</taxon>
        <taxon>Chitinophagaceae</taxon>
        <taxon>Flaviaestuariibacter</taxon>
    </lineage>
</organism>
<reference evidence="2 3" key="1">
    <citation type="submission" date="2019-03" db="EMBL/GenBank/DDBJ databases">
        <authorList>
            <person name="Kim M.K.M."/>
        </authorList>
    </citation>
    <scope>NUCLEOTIDE SEQUENCE [LARGE SCALE GENOMIC DNA]</scope>
    <source>
        <strain evidence="2 3">17J68-15</strain>
    </source>
</reference>
<proteinExistence type="predicted"/>
<dbReference type="Proteomes" id="UP000295164">
    <property type="component" value="Unassembled WGS sequence"/>
</dbReference>
<dbReference type="PANTHER" id="PTHR22916">
    <property type="entry name" value="GLYCOSYLTRANSFERASE"/>
    <property type="match status" value="1"/>
</dbReference>
<dbReference type="OrthoDB" id="9815829at2"/>
<dbReference type="RefSeq" id="WP_131850462.1">
    <property type="nucleotide sequence ID" value="NZ_SKFH01000002.1"/>
</dbReference>
<protein>
    <submittedName>
        <fullName evidence="2">Glycosyltransferase</fullName>
    </submittedName>
</protein>
<accession>A0A4R4E4B6</accession>
<dbReference type="GO" id="GO:0016758">
    <property type="term" value="F:hexosyltransferase activity"/>
    <property type="evidence" value="ECO:0007669"/>
    <property type="project" value="UniProtKB-ARBA"/>
</dbReference>
<dbReference type="InterPro" id="IPR029044">
    <property type="entry name" value="Nucleotide-diphossugar_trans"/>
</dbReference>
<feature type="domain" description="Glycosyltransferase 2-like" evidence="1">
    <location>
        <begin position="5"/>
        <end position="123"/>
    </location>
</feature>
<comment type="caution">
    <text evidence="2">The sequence shown here is derived from an EMBL/GenBank/DDBJ whole genome shotgun (WGS) entry which is preliminary data.</text>
</comment>
<dbReference type="Pfam" id="PF00535">
    <property type="entry name" value="Glycos_transf_2"/>
    <property type="match status" value="1"/>
</dbReference>
<evidence type="ECO:0000313" key="3">
    <source>
        <dbReference type="Proteomes" id="UP000295164"/>
    </source>
</evidence>
<evidence type="ECO:0000259" key="1">
    <source>
        <dbReference type="Pfam" id="PF00535"/>
    </source>
</evidence>
<gene>
    <name evidence="2" type="ORF">E0486_01975</name>
</gene>